<protein>
    <submittedName>
        <fullName evidence="2">Uncharacterized protein</fullName>
    </submittedName>
</protein>
<feature type="signal peptide" evidence="1">
    <location>
        <begin position="1"/>
        <end position="19"/>
    </location>
</feature>
<dbReference type="Proteomes" id="UP000595857">
    <property type="component" value="Chromosome"/>
</dbReference>
<keyword evidence="1" id="KW-0732">Signal</keyword>
<organism evidence="2 3">
    <name type="scientific">Devosia rhizoryzae</name>
    <dbReference type="NCBI Taxonomy" id="2774137"/>
    <lineage>
        <taxon>Bacteria</taxon>
        <taxon>Pseudomonadati</taxon>
        <taxon>Pseudomonadota</taxon>
        <taxon>Alphaproteobacteria</taxon>
        <taxon>Hyphomicrobiales</taxon>
        <taxon>Devosiaceae</taxon>
        <taxon>Devosia</taxon>
    </lineage>
</organism>
<gene>
    <name evidence="2" type="ORF">JI748_09675</name>
</gene>
<reference evidence="2 3" key="1">
    <citation type="submission" date="2021-01" db="EMBL/GenBank/DDBJ databases">
        <title>Genome seq and assembly of Devosia sp. LEGU1.</title>
        <authorList>
            <person name="Chhetri G."/>
        </authorList>
    </citation>
    <scope>NUCLEOTIDE SEQUENCE [LARGE SCALE GENOMIC DNA]</scope>
    <source>
        <strain evidence="2 3">LEGU1</strain>
    </source>
</reference>
<accession>A0ABX7C7Y3</accession>
<keyword evidence="3" id="KW-1185">Reference proteome</keyword>
<evidence type="ECO:0000313" key="2">
    <source>
        <dbReference type="EMBL" id="QQR38066.1"/>
    </source>
</evidence>
<evidence type="ECO:0000313" key="3">
    <source>
        <dbReference type="Proteomes" id="UP000595857"/>
    </source>
</evidence>
<dbReference type="RefSeq" id="WP_201629937.1">
    <property type="nucleotide sequence ID" value="NZ_CP068046.1"/>
</dbReference>
<evidence type="ECO:0000256" key="1">
    <source>
        <dbReference type="SAM" id="SignalP"/>
    </source>
</evidence>
<name>A0ABX7C7Y3_9HYPH</name>
<dbReference type="EMBL" id="CP068046">
    <property type="protein sequence ID" value="QQR38066.1"/>
    <property type="molecule type" value="Genomic_DNA"/>
</dbReference>
<feature type="chain" id="PRO_5045226240" evidence="1">
    <location>
        <begin position="20"/>
        <end position="104"/>
    </location>
</feature>
<sequence>MRPLFAVLLMTLAISTAHSQEAAGMSCASIIANAAKGGAETQIAIGTYFHGTFFGEPCVEVDYDRAYALAQSAGISFEPFANILRSRAAGGHPTAVAAVKRLGL</sequence>
<proteinExistence type="predicted"/>